<evidence type="ECO:0000313" key="2">
    <source>
        <dbReference type="EMBL" id="SCO66227.1"/>
    </source>
</evidence>
<protein>
    <submittedName>
        <fullName evidence="2">Inner membrane complex protein 1m, putative</fullName>
    </submittedName>
</protein>
<dbReference type="eggNOG" id="ENOG502QX9T">
    <property type="taxonomic scope" value="Eukaryota"/>
</dbReference>
<evidence type="ECO:0000256" key="1">
    <source>
        <dbReference type="SAM" id="MobiDB-lite"/>
    </source>
</evidence>
<dbReference type="Proteomes" id="UP000196402">
    <property type="component" value="Chromosome 6"/>
</dbReference>
<dbReference type="VEuPathDB" id="PlasmoDB:PVX_111280"/>
<dbReference type="VEuPathDB" id="PlasmoDB:PVPAM_060025000"/>
<proteinExistence type="predicted"/>
<feature type="compositionally biased region" description="Basic and acidic residues" evidence="1">
    <location>
        <begin position="341"/>
        <end position="361"/>
    </location>
</feature>
<gene>
    <name evidence="2" type="ORF">PVT01_060020300</name>
</gene>
<dbReference type="AlphaFoldDB" id="A0A1G4GUK1"/>
<organism evidence="2 3">
    <name type="scientific">Plasmodium vivax</name>
    <name type="common">malaria parasite P. vivax</name>
    <dbReference type="NCBI Taxonomy" id="5855"/>
    <lineage>
        <taxon>Eukaryota</taxon>
        <taxon>Sar</taxon>
        <taxon>Alveolata</taxon>
        <taxon>Apicomplexa</taxon>
        <taxon>Aconoidasida</taxon>
        <taxon>Haemosporida</taxon>
        <taxon>Plasmodiidae</taxon>
        <taxon>Plasmodium</taxon>
        <taxon>Plasmodium (Plasmodium)</taxon>
    </lineage>
</organism>
<name>A0A1G4GUK1_PLAVI</name>
<evidence type="ECO:0000313" key="3">
    <source>
        <dbReference type="Proteomes" id="UP000196402"/>
    </source>
</evidence>
<sequence>MCDSICKNEKKFVLGPAPSPCTTMEDYAVFEPAANPAIKNIVQETTIHVPKIEYKEKVVHVPKVEYRTYPVLKDVEAPIYQERYRYKDVQVPQKKFRVKPVYKVVDVPQYKYVNKYVKRKYKRFQYVPKEVPVPFRPRREIYTEIPIRRYIPQYMENGPIQPDMHNSAYNPQGELPLFEGYNHNFLNMMNPFSRYNGRKKDNCFLSCLCNGKNDESLMYEMDPLLFSDVAYTHGRDNLCDVKSGYEISPEPYSTFAYNSYPLVIHKRENNLYNRMIETTSNLLAAAGVALVLAGRLGLQGISLLVGSADKGKGAHKGSHAGAAAVAVAGKGEGADPYALDGGRRNPLKDTQVKEKQIEDQSGRNATKRATK</sequence>
<reference evidence="2 3" key="1">
    <citation type="submission" date="2016-07" db="EMBL/GenBank/DDBJ databases">
        <authorList>
            <consortium name="Pathogen Informatics"/>
        </authorList>
    </citation>
    <scope>NUCLEOTIDE SEQUENCE [LARGE SCALE GENOMIC DNA]</scope>
</reference>
<dbReference type="VEuPathDB" id="PlasmoDB:PVW1_060020400"/>
<dbReference type="EMBL" id="LT615244">
    <property type="protein sequence ID" value="SCO66227.1"/>
    <property type="molecule type" value="Genomic_DNA"/>
</dbReference>
<accession>A0A1G4GUK1</accession>
<feature type="region of interest" description="Disordered" evidence="1">
    <location>
        <begin position="335"/>
        <end position="371"/>
    </location>
</feature>
<dbReference type="VEuPathDB" id="PlasmoDB:PVP01_0614000"/>